<dbReference type="PANTHER" id="PTHR31540">
    <property type="entry name" value="CENTROSOMAL PROTEIN OF 131 KDA"/>
    <property type="match status" value="1"/>
</dbReference>
<feature type="coiled-coil region" evidence="1">
    <location>
        <begin position="143"/>
        <end position="242"/>
    </location>
</feature>
<gene>
    <name evidence="2" type="ORF">TVY486_0907200</name>
</gene>
<dbReference type="InterPro" id="IPR030465">
    <property type="entry name" value="CEP131"/>
</dbReference>
<protein>
    <submittedName>
        <fullName evidence="2">Uncharacterized protein</fullName>
    </submittedName>
</protein>
<evidence type="ECO:0000313" key="2">
    <source>
        <dbReference type="EMBL" id="CCC50899.1"/>
    </source>
</evidence>
<organism evidence="2">
    <name type="scientific">Trypanosoma vivax (strain Y486)</name>
    <dbReference type="NCBI Taxonomy" id="1055687"/>
    <lineage>
        <taxon>Eukaryota</taxon>
        <taxon>Discoba</taxon>
        <taxon>Euglenozoa</taxon>
        <taxon>Kinetoplastea</taxon>
        <taxon>Metakinetoplastina</taxon>
        <taxon>Trypanosomatida</taxon>
        <taxon>Trypanosomatidae</taxon>
        <taxon>Trypanosoma</taxon>
        <taxon>Duttonella</taxon>
    </lineage>
</organism>
<reference evidence="2" key="1">
    <citation type="journal article" date="2012" name="Proc. Natl. Acad. Sci. U.S.A.">
        <title>Antigenic diversity is generated by distinct evolutionary mechanisms in African trypanosome species.</title>
        <authorList>
            <person name="Jackson A.P."/>
            <person name="Berry A."/>
            <person name="Aslett M."/>
            <person name="Allison H.C."/>
            <person name="Burton P."/>
            <person name="Vavrova-Anderson J."/>
            <person name="Brown R."/>
            <person name="Browne H."/>
            <person name="Corton N."/>
            <person name="Hauser H."/>
            <person name="Gamble J."/>
            <person name="Gilderthorp R."/>
            <person name="Marcello L."/>
            <person name="McQuillan J."/>
            <person name="Otto T.D."/>
            <person name="Quail M.A."/>
            <person name="Sanders M.J."/>
            <person name="van Tonder A."/>
            <person name="Ginger M.L."/>
            <person name="Field M.C."/>
            <person name="Barry J.D."/>
            <person name="Hertz-Fowler C."/>
            <person name="Berriman M."/>
        </authorList>
    </citation>
    <scope>NUCLEOTIDE SEQUENCE</scope>
    <source>
        <strain evidence="2">Y486</strain>
    </source>
</reference>
<feature type="coiled-coil region" evidence="1">
    <location>
        <begin position="501"/>
        <end position="549"/>
    </location>
</feature>
<dbReference type="VEuPathDB" id="TriTrypDB:TvY486_0907200"/>
<dbReference type="EMBL" id="HE573025">
    <property type="protein sequence ID" value="CCC50899.1"/>
    <property type="molecule type" value="Genomic_DNA"/>
</dbReference>
<proteinExistence type="predicted"/>
<dbReference type="GO" id="GO:0035735">
    <property type="term" value="P:intraciliary transport involved in cilium assembly"/>
    <property type="evidence" value="ECO:0007669"/>
    <property type="project" value="InterPro"/>
</dbReference>
<evidence type="ECO:0000256" key="1">
    <source>
        <dbReference type="SAM" id="Coils"/>
    </source>
</evidence>
<dbReference type="GO" id="GO:0005929">
    <property type="term" value="C:cilium"/>
    <property type="evidence" value="ECO:0007669"/>
    <property type="project" value="GOC"/>
</dbReference>
<feature type="coiled-coil region" evidence="1">
    <location>
        <begin position="289"/>
        <end position="407"/>
    </location>
</feature>
<dbReference type="OMA" id="EVWELQQ"/>
<accession>G0U3P2</accession>
<keyword evidence="1" id="KW-0175">Coiled coil</keyword>
<name>G0U3P2_TRYVY</name>
<dbReference type="AlphaFoldDB" id="G0U3P2"/>
<sequence length="669" mass="77023">MVICDPVCGVVPVGGVAAATSSSVFSDLRELNEAKVANIISYLDDVVSTGPKSGFQLAATPSCEAPFPHQDAAPISRVLDIGLPHNPSTLLHGKQTDLTQQQGPDPFVQPQPSSASASCFTSYVVGGSLDPHLGVYHGIKAKIEALQFSNDELRAENEDLRARVKIARQREEERVAEERASVRGELESLRKEMQEERENHKCALQELRRERTQLTLAVESLTTQLRQEMSRREEEIARLESANATAITQLKARWQSQEKVAREKWKIAEAKRIKESTLQSLEPDIVLLLNRHKAEKARMREEFENELRQRDEVIAAKEATLEESRARLEREAEAARVREQQEFRDRLNEETSRVNRQLEVERRAARQKHDDLEAFCEERKNTMQREIAQLQREVFVLREAAETEKAKFHDAVAREVANITANSNQIVSDLKEKLMLEFSLREKETQSHNAQYLAAREEELRRKYEAERDAAISEVTRRVEQQRLKAITESHDVDNVLRDRMARVGRENERLRAELELLQSQMKTAVEEIERKEKEVAREREANELTDQRVRAIEEKVRSECETRMHVLDAEWQRKLRQFEIKHVEEVGAMQYELEKAGIELQAVRNAAILEQKSIEQKHNAELTCINEKVLVALATRDNTLKTQTEQISVLQEALRLRDEHIARHRQLL</sequence>
<dbReference type="PANTHER" id="PTHR31540:SF1">
    <property type="entry name" value="CENTROSOMAL PROTEIN OF 131 KDA"/>
    <property type="match status" value="1"/>
</dbReference>